<feature type="transmembrane region" description="Helical" evidence="7">
    <location>
        <begin position="522"/>
        <end position="543"/>
    </location>
</feature>
<dbReference type="AlphaFoldDB" id="A0A1G4IYT3"/>
<reference evidence="9 10" key="1">
    <citation type="submission" date="2016-03" db="EMBL/GenBank/DDBJ databases">
        <authorList>
            <person name="Devillers H."/>
        </authorList>
    </citation>
    <scope>NUCLEOTIDE SEQUENCE [LARGE SCALE GENOMIC DNA]</scope>
    <source>
        <strain evidence="9">CBS 11717</strain>
    </source>
</reference>
<dbReference type="FunFam" id="1.20.1250.20:FF:000171">
    <property type="entry name" value="MFS general substrate transporter"/>
    <property type="match status" value="1"/>
</dbReference>
<protein>
    <submittedName>
        <fullName evidence="9">LAMI_0B08966g1_1</fullName>
    </submittedName>
</protein>
<evidence type="ECO:0000256" key="2">
    <source>
        <dbReference type="ARBA" id="ARBA00008335"/>
    </source>
</evidence>
<evidence type="ECO:0000259" key="8">
    <source>
        <dbReference type="PROSITE" id="PS50850"/>
    </source>
</evidence>
<feature type="transmembrane region" description="Helical" evidence="7">
    <location>
        <begin position="176"/>
        <end position="201"/>
    </location>
</feature>
<dbReference type="PANTHER" id="PTHR23511">
    <property type="entry name" value="SYNAPTIC VESICLE GLYCOPROTEIN 2"/>
    <property type="match status" value="1"/>
</dbReference>
<feature type="transmembrane region" description="Helical" evidence="7">
    <location>
        <begin position="153"/>
        <end position="170"/>
    </location>
</feature>
<sequence>MSASSLQESRNDLSTVGLLAEMSANSNDNKKKNEVFVVEGEALSSVSPGEYEMHDSGFEELYLEKSRLISRAIDEIGFGKYQIGLFVVAGFGWFSDNAWPVATSLILPRLAEVDGVHPPAKGQTPFITLAQNLGLLAGALFWSLSSDVIGRRWAFNITFLWTAVWAIVAGSSPNFAALGVFVALWSFGVGGNLPVDSAIFIESLPSKYNYLLTVLSIFWAFGQVVTNLISWGLITNYSCETDIVRKSCNWGWRYFLFTMGCFTFLLFMIRLSFRVFESPRFHMSRGDDEAAVATLHRIAKINGKETSITLQDLKALDEQYPRSWNAEVKDNGRFSEWQIIKNSMEKYNLGHVRAVFCSKKQALSSTLVIFVWAVIGLAFPLYNAFIPTYLAERGNANEPLSVALTYRNTLIIAVMGIPGAILGAIFVETKLGRKGSLALSMFATGAILFGSTTAKTSNANLGWNCGFNIASSIMYGVLYAYTPEIFPTRVRGTGVGLASSANRVLGVFAPIIGMYANLATSAPIFVSGALFLLAGIVSVFFPYESRGKATY</sequence>
<feature type="transmembrane region" description="Helical" evidence="7">
    <location>
        <begin position="254"/>
        <end position="273"/>
    </location>
</feature>
<feature type="transmembrane region" description="Helical" evidence="7">
    <location>
        <begin position="461"/>
        <end position="482"/>
    </location>
</feature>
<dbReference type="CDD" id="cd17316">
    <property type="entry name" value="MFS_SV2_like"/>
    <property type="match status" value="1"/>
</dbReference>
<feature type="transmembrane region" description="Helical" evidence="7">
    <location>
        <begin position="406"/>
        <end position="425"/>
    </location>
</feature>
<dbReference type="InterPro" id="IPR036259">
    <property type="entry name" value="MFS_trans_sf"/>
</dbReference>
<proteinExistence type="inferred from homology"/>
<dbReference type="Proteomes" id="UP000191024">
    <property type="component" value="Chromosome B"/>
</dbReference>
<evidence type="ECO:0000256" key="3">
    <source>
        <dbReference type="ARBA" id="ARBA00022448"/>
    </source>
</evidence>
<dbReference type="InterPro" id="IPR020846">
    <property type="entry name" value="MFS_dom"/>
</dbReference>
<keyword evidence="6 7" id="KW-0472">Membrane</keyword>
<dbReference type="GO" id="GO:0016020">
    <property type="term" value="C:membrane"/>
    <property type="evidence" value="ECO:0007669"/>
    <property type="project" value="UniProtKB-SubCell"/>
</dbReference>
<dbReference type="GO" id="GO:0022857">
    <property type="term" value="F:transmembrane transporter activity"/>
    <property type="evidence" value="ECO:0007669"/>
    <property type="project" value="InterPro"/>
</dbReference>
<keyword evidence="10" id="KW-1185">Reference proteome</keyword>
<comment type="similarity">
    <text evidence="2">Belongs to the major facilitator superfamily.</text>
</comment>
<dbReference type="OrthoDB" id="4139357at2759"/>
<dbReference type="SUPFAM" id="SSF103473">
    <property type="entry name" value="MFS general substrate transporter"/>
    <property type="match status" value="1"/>
</dbReference>
<evidence type="ECO:0000256" key="5">
    <source>
        <dbReference type="ARBA" id="ARBA00022989"/>
    </source>
</evidence>
<accession>A0A1G4IYT3</accession>
<organism evidence="9 10">
    <name type="scientific">Lachancea mirantina</name>
    <dbReference type="NCBI Taxonomy" id="1230905"/>
    <lineage>
        <taxon>Eukaryota</taxon>
        <taxon>Fungi</taxon>
        <taxon>Dikarya</taxon>
        <taxon>Ascomycota</taxon>
        <taxon>Saccharomycotina</taxon>
        <taxon>Saccharomycetes</taxon>
        <taxon>Saccharomycetales</taxon>
        <taxon>Saccharomycetaceae</taxon>
        <taxon>Lachancea</taxon>
    </lineage>
</organism>
<gene>
    <name evidence="9" type="ORF">LAMI_0B08966G</name>
</gene>
<feature type="transmembrane region" description="Helical" evidence="7">
    <location>
        <begin position="208"/>
        <end position="234"/>
    </location>
</feature>
<dbReference type="PANTHER" id="PTHR23511:SF12">
    <property type="entry name" value="TRANSPORTER, PUTATIVE (AFU_ORTHOLOGUE AFUA_7G01740)-RELATED"/>
    <property type="match status" value="1"/>
</dbReference>
<evidence type="ECO:0000256" key="6">
    <source>
        <dbReference type="ARBA" id="ARBA00023136"/>
    </source>
</evidence>
<keyword evidence="3" id="KW-0813">Transport</keyword>
<keyword evidence="5 7" id="KW-1133">Transmembrane helix</keyword>
<evidence type="ECO:0000256" key="1">
    <source>
        <dbReference type="ARBA" id="ARBA00004141"/>
    </source>
</evidence>
<dbReference type="Pfam" id="PF07690">
    <property type="entry name" value="MFS_1"/>
    <property type="match status" value="1"/>
</dbReference>
<feature type="transmembrane region" description="Helical" evidence="7">
    <location>
        <begin position="367"/>
        <end position="386"/>
    </location>
</feature>
<dbReference type="EMBL" id="LT598464">
    <property type="protein sequence ID" value="SCU82110.1"/>
    <property type="molecule type" value="Genomic_DNA"/>
</dbReference>
<dbReference type="STRING" id="1230905.A0A1G4IYT3"/>
<feature type="transmembrane region" description="Helical" evidence="7">
    <location>
        <begin position="494"/>
        <end position="516"/>
    </location>
</feature>
<evidence type="ECO:0000256" key="4">
    <source>
        <dbReference type="ARBA" id="ARBA00022692"/>
    </source>
</evidence>
<evidence type="ECO:0000256" key="7">
    <source>
        <dbReference type="SAM" id="Phobius"/>
    </source>
</evidence>
<dbReference type="Gene3D" id="1.20.1250.20">
    <property type="entry name" value="MFS general substrate transporter like domains"/>
    <property type="match status" value="1"/>
</dbReference>
<feature type="domain" description="Major facilitator superfamily (MFS) profile" evidence="8">
    <location>
        <begin position="85"/>
        <end position="546"/>
    </location>
</feature>
<dbReference type="InterPro" id="IPR011701">
    <property type="entry name" value="MFS"/>
</dbReference>
<feature type="transmembrane region" description="Helical" evidence="7">
    <location>
        <begin position="437"/>
        <end position="455"/>
    </location>
</feature>
<comment type="subcellular location">
    <subcellularLocation>
        <location evidence="1">Membrane</location>
        <topology evidence="1">Multi-pass membrane protein</topology>
    </subcellularLocation>
</comment>
<dbReference type="PROSITE" id="PS50850">
    <property type="entry name" value="MFS"/>
    <property type="match status" value="1"/>
</dbReference>
<name>A0A1G4IYT3_9SACH</name>
<keyword evidence="4 7" id="KW-0812">Transmembrane</keyword>
<evidence type="ECO:0000313" key="10">
    <source>
        <dbReference type="Proteomes" id="UP000191024"/>
    </source>
</evidence>
<evidence type="ECO:0000313" key="9">
    <source>
        <dbReference type="EMBL" id="SCU82110.1"/>
    </source>
</evidence>